<evidence type="ECO:0000259" key="1">
    <source>
        <dbReference type="Pfam" id="PF17803"/>
    </source>
</evidence>
<dbReference type="STRING" id="754477.Q7C_497"/>
<sequence length="875" mass="89943">MSLADVDDADLNQAVITIASGFSAGDTLALDAALATSLGLTVDSSVPGTLTISGNATKAEYQSLLRTVNYSSSSDNPGSADRTINWTVRDENSEAAANGQQTSTVVNTTVEVTPVNDAATVSSADVSLDETDAPLVFTGTLTSTDPDSPDNTFTPVTITRPTGELVLNAAGAWTFTANSAFDSLDVGDSINEVFNVTTVDGTPTTIEITINGTNDNPVAASDAQTTDEDTVLNAAVPAGSDIDGTIDPNGFALVTNVGEGVLTFNPDGTYSFDPTGDFDDLAPGGSRDVTFTYTTSDNNGGVSAPVTVTITVTGLNDIAVSTLPAPQIATEDTPLTINGIAVQDADNAILTTTLTLPANAGVINVIAGGGATITDNGTNTVVITGTSAQINAALLAVDYTPTDDFNTSASGPIAIGVEITDGIETHVSSLSLTVLPVVDISDDATTTNEEQPVTLDVLANDNFEGVATVSVFTQAQNGTVVLNPNGTFTYTPDVNFEGIDSFTYTATVNGITETATVTITVLPVNDNPVATDDSYSVDGAAGAAGVVLNLLDNDTDVDGDTLVVSSIAGQPVIAGQAQTLSVPNGEVVISASGVITFYPDLGFIGDFSFEYEISDGQGGTASATVSIDITPAPRVDGEFRDYGNFRPVFTVPIRPVDPALHVLLSVQQARNEIQLSSGLNLLDIDSVAYKELLGGLDIGLAFASGDNGLGELGGKDFSPLGIDRYPDNALYVQQSVRQIPLPTSHAVFVQLAVNQSQLESAARNGLVDSFNSASPGVKHLLDPFAKPELSATKIAANSSSEQVNDDTIELQGTITAESSPSVLDIANTDIVIALGGDQGDEKITAASSFSEQLKQSAASRLASGSENTISYYKKA</sequence>
<evidence type="ECO:0000313" key="3">
    <source>
        <dbReference type="Proteomes" id="UP000009145"/>
    </source>
</evidence>
<dbReference type="HOGENOM" id="CLU_328411_0_0_6"/>
<feature type="domain" description="RapA2 cadherin-like" evidence="1">
    <location>
        <begin position="205"/>
        <end position="272"/>
    </location>
</feature>
<dbReference type="AlphaFoldDB" id="I1YFH7"/>
<dbReference type="Pfam" id="PF17803">
    <property type="entry name" value="Cadherin_4"/>
    <property type="match status" value="2"/>
</dbReference>
<feature type="domain" description="RapA2 cadherin-like" evidence="1">
    <location>
        <begin position="108"/>
        <end position="175"/>
    </location>
</feature>
<reference evidence="2 3" key="1">
    <citation type="journal article" date="2012" name="J. Bacteriol.">
        <title>Complete genome sequences of Methylophaga sp. strain JAM1 and Methylophaga sp. strain JAM7.</title>
        <authorList>
            <person name="Villeneuve C."/>
            <person name="Martineau C."/>
            <person name="Mauffrey F."/>
            <person name="Villemur R."/>
        </authorList>
    </citation>
    <scope>NUCLEOTIDE SEQUENCE [LARGE SCALE GENOMIC DNA]</scope>
    <source>
        <strain evidence="2 3">JAM7</strain>
    </source>
</reference>
<gene>
    <name evidence="2" type="ordered locus">Q7C_497</name>
</gene>
<dbReference type="EMBL" id="CP003380">
    <property type="protein sequence ID" value="AFJ01670.1"/>
    <property type="molecule type" value="Genomic_DNA"/>
</dbReference>
<dbReference type="Pfam" id="PF17963">
    <property type="entry name" value="Big_9"/>
    <property type="match status" value="2"/>
</dbReference>
<name>I1YFH7_METFJ</name>
<dbReference type="InterPro" id="IPR010221">
    <property type="entry name" value="VCBS_dom"/>
</dbReference>
<accession>I1YFH7</accession>
<dbReference type="KEGG" id="mec:Q7C_497"/>
<dbReference type="InterPro" id="IPR040853">
    <property type="entry name" value="RapA2_cadherin-like"/>
</dbReference>
<protein>
    <submittedName>
        <fullName evidence="2">VCBS repeat-containing protein</fullName>
    </submittedName>
</protein>
<dbReference type="PATRIC" id="fig|754477.3.peg.491"/>
<dbReference type="Gene3D" id="2.60.40.3440">
    <property type="match status" value="2"/>
</dbReference>
<evidence type="ECO:0000313" key="2">
    <source>
        <dbReference type="EMBL" id="AFJ01670.1"/>
    </source>
</evidence>
<organism evidence="2 3">
    <name type="scientific">Methylophaga frappieri (strain ATCC BAA-2434 / DSM 25690 / JAM7)</name>
    <dbReference type="NCBI Taxonomy" id="754477"/>
    <lineage>
        <taxon>Bacteria</taxon>
        <taxon>Pseudomonadati</taxon>
        <taxon>Pseudomonadota</taxon>
        <taxon>Gammaproteobacteria</taxon>
        <taxon>Thiotrichales</taxon>
        <taxon>Piscirickettsiaceae</taxon>
        <taxon>Methylophaga</taxon>
    </lineage>
</organism>
<dbReference type="NCBIfam" id="NF012211">
    <property type="entry name" value="tand_rpt_95"/>
    <property type="match status" value="3"/>
</dbReference>
<dbReference type="eggNOG" id="COG5295">
    <property type="taxonomic scope" value="Bacteria"/>
</dbReference>
<dbReference type="NCBIfam" id="TIGR01965">
    <property type="entry name" value="VCBS_repeat"/>
    <property type="match status" value="2"/>
</dbReference>
<proteinExistence type="predicted"/>
<keyword evidence="3" id="KW-1185">Reference proteome</keyword>
<dbReference type="Proteomes" id="UP000009145">
    <property type="component" value="Chromosome"/>
</dbReference>